<dbReference type="Proteomes" id="UP000887566">
    <property type="component" value="Unplaced"/>
</dbReference>
<proteinExistence type="predicted"/>
<feature type="region of interest" description="Disordered" evidence="1">
    <location>
        <begin position="247"/>
        <end position="279"/>
    </location>
</feature>
<evidence type="ECO:0000313" key="2">
    <source>
        <dbReference type="Proteomes" id="UP000887566"/>
    </source>
</evidence>
<feature type="compositionally biased region" description="Basic and acidic residues" evidence="1">
    <location>
        <begin position="270"/>
        <end position="279"/>
    </location>
</feature>
<feature type="region of interest" description="Disordered" evidence="1">
    <location>
        <begin position="321"/>
        <end position="375"/>
    </location>
</feature>
<dbReference type="AlphaFoldDB" id="A0A914WK58"/>
<evidence type="ECO:0000313" key="3">
    <source>
        <dbReference type="WBParaSite" id="PSAMB.scaffold4099size15696.g23493.t1"/>
    </source>
</evidence>
<organism evidence="2 3">
    <name type="scientific">Plectus sambesii</name>
    <dbReference type="NCBI Taxonomy" id="2011161"/>
    <lineage>
        <taxon>Eukaryota</taxon>
        <taxon>Metazoa</taxon>
        <taxon>Ecdysozoa</taxon>
        <taxon>Nematoda</taxon>
        <taxon>Chromadorea</taxon>
        <taxon>Plectida</taxon>
        <taxon>Plectina</taxon>
        <taxon>Plectoidea</taxon>
        <taxon>Plectidae</taxon>
        <taxon>Plectus</taxon>
    </lineage>
</organism>
<feature type="compositionally biased region" description="Low complexity" evidence="1">
    <location>
        <begin position="247"/>
        <end position="261"/>
    </location>
</feature>
<dbReference type="WBParaSite" id="PSAMB.scaffold4099size15696.g23493.t1">
    <property type="protein sequence ID" value="PSAMB.scaffold4099size15696.g23493.t1"/>
    <property type="gene ID" value="PSAMB.scaffold4099size15696.g23493"/>
</dbReference>
<feature type="compositionally biased region" description="Basic and acidic residues" evidence="1">
    <location>
        <begin position="348"/>
        <end position="366"/>
    </location>
</feature>
<accession>A0A914WK58</accession>
<name>A0A914WK58_9BILA</name>
<reference evidence="3" key="1">
    <citation type="submission" date="2022-11" db="UniProtKB">
        <authorList>
            <consortium name="WormBaseParasite"/>
        </authorList>
    </citation>
    <scope>IDENTIFICATION</scope>
</reference>
<evidence type="ECO:0000256" key="1">
    <source>
        <dbReference type="SAM" id="MobiDB-lite"/>
    </source>
</evidence>
<protein>
    <submittedName>
        <fullName evidence="3">SWIM-type domain-containing protein</fullName>
    </submittedName>
</protein>
<keyword evidence="2" id="KW-1185">Reference proteome</keyword>
<sequence length="429" mass="50271">MRNWAQNASRIQDKDRQKNILEQLYLLHREPRRNHFDKMIVEILTMLENEEEYKIYLHSTYLNTEERIKEWAPYSRAGLVAHTNMAVERWHRTLKRTYLNGSQNSRIDQVLFYLFKAIEDLNRECDVQANRKVLNNQYRIQETHRRHKNGYIFYSAHPEMIKPGPDAESWLVQLRTSIKLWYTIAKRRTCKCPIEARCRLCTVCWEEYSCERPDSIRSGMACAHVHAVVSLKTDRRPLTQLLQQQRATVSSSSDFDEPTSSIATSPQFKIEQEQERSNDDKQWLIRCSQDIAALQPARVAPDDRAEYSALLKRLVQLQSAQPEVAPRNRYQGRPPNAPPVRSGGALVVDRRTTINKRKKDEREESSHASQAKRSARYVHMDANEVQICRKCLKSDVPGSEEVIDWIQCEGPCNLWFHKVCYNETNCDFC</sequence>